<keyword evidence="1" id="KW-0472">Membrane</keyword>
<dbReference type="EMBL" id="CP115396">
    <property type="protein sequence ID" value="WBO84921.1"/>
    <property type="molecule type" value="Genomic_DNA"/>
</dbReference>
<dbReference type="RefSeq" id="WP_270127488.1">
    <property type="nucleotide sequence ID" value="NZ_CP115396.1"/>
</dbReference>
<evidence type="ECO:0000313" key="2">
    <source>
        <dbReference type="EMBL" id="WBO84921.1"/>
    </source>
</evidence>
<sequence length="54" mass="6043">MAKHVLFFLILPTFSAFFPNLLNQLSRLPYGHGLSLMLALVYLLVGVRSKQPVA</sequence>
<keyword evidence="1" id="KW-0812">Transmembrane</keyword>
<keyword evidence="1" id="KW-1133">Transmembrane helix</keyword>
<proteinExistence type="predicted"/>
<reference evidence="2 3" key="1">
    <citation type="journal article" date="2011" name="Int. J. Syst. Evol. Microbiol.">
        <title>Hymenobacter yonginensis sp. nov., isolated from a mesotrophic artificial lake.</title>
        <authorList>
            <person name="Joung Y."/>
            <person name="Cho S.H."/>
            <person name="Kim H."/>
            <person name="Kim S.B."/>
            <person name="Joh K."/>
        </authorList>
    </citation>
    <scope>NUCLEOTIDE SEQUENCE [LARGE SCALE GENOMIC DNA]</scope>
    <source>
        <strain evidence="2 3">KCTC 22745</strain>
    </source>
</reference>
<evidence type="ECO:0000256" key="1">
    <source>
        <dbReference type="SAM" id="Phobius"/>
    </source>
</evidence>
<dbReference type="Proteomes" id="UP001211872">
    <property type="component" value="Chromosome"/>
</dbReference>
<accession>A0ABY7PNS9</accession>
<organism evidence="2 3">
    <name type="scientific">Hymenobacter yonginensis</name>
    <dbReference type="NCBI Taxonomy" id="748197"/>
    <lineage>
        <taxon>Bacteria</taxon>
        <taxon>Pseudomonadati</taxon>
        <taxon>Bacteroidota</taxon>
        <taxon>Cytophagia</taxon>
        <taxon>Cytophagales</taxon>
        <taxon>Hymenobacteraceae</taxon>
        <taxon>Hymenobacter</taxon>
    </lineage>
</organism>
<feature type="transmembrane region" description="Helical" evidence="1">
    <location>
        <begin position="31"/>
        <end position="47"/>
    </location>
</feature>
<keyword evidence="3" id="KW-1185">Reference proteome</keyword>
<evidence type="ECO:0000313" key="3">
    <source>
        <dbReference type="Proteomes" id="UP001211872"/>
    </source>
</evidence>
<name>A0ABY7PNS9_9BACT</name>
<protein>
    <submittedName>
        <fullName evidence="2">Uncharacterized protein</fullName>
    </submittedName>
</protein>
<gene>
    <name evidence="2" type="ORF">O9Z63_01450</name>
</gene>